<evidence type="ECO:0000313" key="2">
    <source>
        <dbReference type="EMBL" id="OAA64836.1"/>
    </source>
</evidence>
<evidence type="ECO:0000256" key="1">
    <source>
        <dbReference type="SAM" id="MobiDB-lite"/>
    </source>
</evidence>
<evidence type="ECO:0000313" key="3">
    <source>
        <dbReference type="Proteomes" id="UP000076744"/>
    </source>
</evidence>
<dbReference type="EMBL" id="AZHB01000009">
    <property type="protein sequence ID" value="OAA64836.1"/>
    <property type="molecule type" value="Genomic_DNA"/>
</dbReference>
<dbReference type="Proteomes" id="UP000076744">
    <property type="component" value="Unassembled WGS sequence"/>
</dbReference>
<organism evidence="2 3">
    <name type="scientific">Cordyceps fumosorosea (strain ARSEF 2679)</name>
    <name type="common">Isaria fumosorosea</name>
    <dbReference type="NCBI Taxonomy" id="1081104"/>
    <lineage>
        <taxon>Eukaryota</taxon>
        <taxon>Fungi</taxon>
        <taxon>Dikarya</taxon>
        <taxon>Ascomycota</taxon>
        <taxon>Pezizomycotina</taxon>
        <taxon>Sordariomycetes</taxon>
        <taxon>Hypocreomycetidae</taxon>
        <taxon>Hypocreales</taxon>
        <taxon>Cordycipitaceae</taxon>
        <taxon>Cordyceps</taxon>
    </lineage>
</organism>
<keyword evidence="3" id="KW-1185">Reference proteome</keyword>
<proteinExistence type="predicted"/>
<dbReference type="GeneID" id="30020538"/>
<dbReference type="AlphaFoldDB" id="A0A167XDB0"/>
<sequence length="147" mass="16894">MPAFSITKDIPSHMKRKRSSSYKSAYIPQSRTQLLVPPVTMCFQNTKYDCGHEEMNVLRCRNLFGFRGLLTRCCNLLRPNQADDLPCDHVPRVSVHRGHICHWCLIQRIPSLFRRQQRLLRALHGDCSEDLIDDGPSKIPPPTSRPG</sequence>
<dbReference type="RefSeq" id="XP_018704808.1">
    <property type="nucleotide sequence ID" value="XM_018847852.1"/>
</dbReference>
<gene>
    <name evidence="2" type="ORF">ISF_04246</name>
</gene>
<comment type="caution">
    <text evidence="2">The sequence shown here is derived from an EMBL/GenBank/DDBJ whole genome shotgun (WGS) entry which is preliminary data.</text>
</comment>
<accession>A0A167XDB0</accession>
<protein>
    <submittedName>
        <fullName evidence="2">Uncharacterized protein</fullName>
    </submittedName>
</protein>
<reference evidence="2 3" key="1">
    <citation type="journal article" date="2016" name="Genome Biol. Evol.">
        <title>Divergent and convergent evolution of fungal pathogenicity.</title>
        <authorList>
            <person name="Shang Y."/>
            <person name="Xiao G."/>
            <person name="Zheng P."/>
            <person name="Cen K."/>
            <person name="Zhan S."/>
            <person name="Wang C."/>
        </authorList>
    </citation>
    <scope>NUCLEOTIDE SEQUENCE [LARGE SCALE GENOMIC DNA]</scope>
    <source>
        <strain evidence="2 3">ARSEF 2679</strain>
    </source>
</reference>
<feature type="region of interest" description="Disordered" evidence="1">
    <location>
        <begin position="1"/>
        <end position="22"/>
    </location>
</feature>
<name>A0A167XDB0_CORFA</name>